<dbReference type="GO" id="GO:0002055">
    <property type="term" value="F:adenine binding"/>
    <property type="evidence" value="ECO:0007669"/>
    <property type="project" value="TreeGrafter"/>
</dbReference>
<dbReference type="GO" id="GO:0003999">
    <property type="term" value="F:adenine phosphoribosyltransferase activity"/>
    <property type="evidence" value="ECO:0007669"/>
    <property type="project" value="UniProtKB-UniRule"/>
</dbReference>
<evidence type="ECO:0000256" key="2">
    <source>
        <dbReference type="ARBA" id="ARBA00003968"/>
    </source>
</evidence>
<dbReference type="SUPFAM" id="SSF53271">
    <property type="entry name" value="PRTase-like"/>
    <property type="match status" value="1"/>
</dbReference>
<comment type="similarity">
    <text evidence="5 12">Belongs to the purine/pyrimidine phosphoribosyltransferase family.</text>
</comment>
<evidence type="ECO:0000256" key="12">
    <source>
        <dbReference type="HAMAP-Rule" id="MF_00004"/>
    </source>
</evidence>
<dbReference type="AlphaFoldDB" id="A0A3N1Y2B4"/>
<keyword evidence="10 12" id="KW-0808">Transferase</keyword>
<dbReference type="GO" id="GO:0006166">
    <property type="term" value="P:purine ribonucleoside salvage"/>
    <property type="evidence" value="ECO:0007669"/>
    <property type="project" value="UniProtKB-UniRule"/>
</dbReference>
<dbReference type="HAMAP" id="MF_00004">
    <property type="entry name" value="Aden_phosphoribosyltr"/>
    <property type="match status" value="1"/>
</dbReference>
<dbReference type="NCBIfam" id="TIGR01090">
    <property type="entry name" value="apt"/>
    <property type="match status" value="1"/>
</dbReference>
<dbReference type="Proteomes" id="UP000276634">
    <property type="component" value="Unassembled WGS sequence"/>
</dbReference>
<dbReference type="EC" id="2.4.2.7" evidence="7 12"/>
<evidence type="ECO:0000313" key="14">
    <source>
        <dbReference type="EMBL" id="ROR32658.1"/>
    </source>
</evidence>
<dbReference type="PANTHER" id="PTHR32315:SF3">
    <property type="entry name" value="ADENINE PHOSPHORIBOSYLTRANSFERASE"/>
    <property type="match status" value="1"/>
</dbReference>
<dbReference type="PANTHER" id="PTHR32315">
    <property type="entry name" value="ADENINE PHOSPHORIBOSYLTRANSFERASE"/>
    <property type="match status" value="1"/>
</dbReference>
<protein>
    <recommendedName>
        <fullName evidence="7 12">Adenine phosphoribosyltransferase</fullName>
        <shortName evidence="12">APRT</shortName>
        <ecNumber evidence="7 12">2.4.2.7</ecNumber>
    </recommendedName>
</protein>
<dbReference type="Pfam" id="PF00156">
    <property type="entry name" value="Pribosyltran"/>
    <property type="match status" value="1"/>
</dbReference>
<dbReference type="EMBL" id="RJVI01000002">
    <property type="protein sequence ID" value="ROR32658.1"/>
    <property type="molecule type" value="Genomic_DNA"/>
</dbReference>
<comment type="function">
    <text evidence="2 12">Catalyzes a salvage reaction resulting in the formation of AMP, that is energically less costly than de novo synthesis.</text>
</comment>
<evidence type="ECO:0000256" key="11">
    <source>
        <dbReference type="ARBA" id="ARBA00022726"/>
    </source>
</evidence>
<dbReference type="InterPro" id="IPR005764">
    <property type="entry name" value="Ade_phspho_trans"/>
</dbReference>
<name>A0A3N1Y2B4_9GAMM</name>
<comment type="subcellular location">
    <subcellularLocation>
        <location evidence="3 12">Cytoplasm</location>
    </subcellularLocation>
</comment>
<keyword evidence="9 12" id="KW-0328">Glycosyltransferase</keyword>
<organism evidence="14 15">
    <name type="scientific">Inmirania thermothiophila</name>
    <dbReference type="NCBI Taxonomy" id="1750597"/>
    <lineage>
        <taxon>Bacteria</taxon>
        <taxon>Pseudomonadati</taxon>
        <taxon>Pseudomonadota</taxon>
        <taxon>Gammaproteobacteria</taxon>
        <taxon>Chromatiales</taxon>
        <taxon>Ectothiorhodospiraceae</taxon>
        <taxon>Inmirania</taxon>
    </lineage>
</organism>
<keyword evidence="8 12" id="KW-0963">Cytoplasm</keyword>
<comment type="pathway">
    <text evidence="4 12">Purine metabolism; AMP biosynthesis via salvage pathway; AMP from adenine: step 1/1.</text>
</comment>
<keyword evidence="11 12" id="KW-0660">Purine salvage</keyword>
<evidence type="ECO:0000259" key="13">
    <source>
        <dbReference type="Pfam" id="PF00156"/>
    </source>
</evidence>
<dbReference type="InterPro" id="IPR050054">
    <property type="entry name" value="UPRTase/APRTase"/>
</dbReference>
<evidence type="ECO:0000256" key="5">
    <source>
        <dbReference type="ARBA" id="ARBA00008391"/>
    </source>
</evidence>
<dbReference type="OrthoDB" id="9803963at2"/>
<dbReference type="NCBIfam" id="NF002636">
    <property type="entry name" value="PRK02304.1-5"/>
    <property type="match status" value="1"/>
</dbReference>
<dbReference type="InterPro" id="IPR029057">
    <property type="entry name" value="PRTase-like"/>
</dbReference>
<dbReference type="CDD" id="cd06223">
    <property type="entry name" value="PRTases_typeI"/>
    <property type="match status" value="1"/>
</dbReference>
<accession>A0A3N1Y2B4</accession>
<evidence type="ECO:0000256" key="9">
    <source>
        <dbReference type="ARBA" id="ARBA00022676"/>
    </source>
</evidence>
<dbReference type="NCBIfam" id="NF002634">
    <property type="entry name" value="PRK02304.1-3"/>
    <property type="match status" value="1"/>
</dbReference>
<evidence type="ECO:0000256" key="6">
    <source>
        <dbReference type="ARBA" id="ARBA00011738"/>
    </source>
</evidence>
<dbReference type="FunFam" id="3.40.50.2020:FF:000004">
    <property type="entry name" value="Adenine phosphoribosyltransferase"/>
    <property type="match status" value="1"/>
</dbReference>
<feature type="domain" description="Phosphoribosyltransferase" evidence="13">
    <location>
        <begin position="42"/>
        <end position="160"/>
    </location>
</feature>
<evidence type="ECO:0000256" key="7">
    <source>
        <dbReference type="ARBA" id="ARBA00011893"/>
    </source>
</evidence>
<dbReference type="GO" id="GO:0044209">
    <property type="term" value="P:AMP salvage"/>
    <property type="evidence" value="ECO:0007669"/>
    <property type="project" value="UniProtKB-UniRule"/>
</dbReference>
<evidence type="ECO:0000256" key="10">
    <source>
        <dbReference type="ARBA" id="ARBA00022679"/>
    </source>
</evidence>
<comment type="caution">
    <text evidence="14">The sequence shown here is derived from an EMBL/GenBank/DDBJ whole genome shotgun (WGS) entry which is preliminary data.</text>
</comment>
<dbReference type="GO" id="GO:0016208">
    <property type="term" value="F:AMP binding"/>
    <property type="evidence" value="ECO:0007669"/>
    <property type="project" value="TreeGrafter"/>
</dbReference>
<evidence type="ECO:0000313" key="15">
    <source>
        <dbReference type="Proteomes" id="UP000276634"/>
    </source>
</evidence>
<evidence type="ECO:0000256" key="3">
    <source>
        <dbReference type="ARBA" id="ARBA00004496"/>
    </source>
</evidence>
<dbReference type="InterPro" id="IPR000836">
    <property type="entry name" value="PRTase_dom"/>
</dbReference>
<dbReference type="GO" id="GO:0006168">
    <property type="term" value="P:adenine salvage"/>
    <property type="evidence" value="ECO:0007669"/>
    <property type="project" value="InterPro"/>
</dbReference>
<comment type="catalytic activity">
    <reaction evidence="1 12">
        <text>AMP + diphosphate = 5-phospho-alpha-D-ribose 1-diphosphate + adenine</text>
        <dbReference type="Rhea" id="RHEA:16609"/>
        <dbReference type="ChEBI" id="CHEBI:16708"/>
        <dbReference type="ChEBI" id="CHEBI:33019"/>
        <dbReference type="ChEBI" id="CHEBI:58017"/>
        <dbReference type="ChEBI" id="CHEBI:456215"/>
        <dbReference type="EC" id="2.4.2.7"/>
    </reaction>
</comment>
<dbReference type="Gene3D" id="3.40.50.2020">
    <property type="match status" value="1"/>
</dbReference>
<evidence type="ECO:0000256" key="1">
    <source>
        <dbReference type="ARBA" id="ARBA00000868"/>
    </source>
</evidence>
<proteinExistence type="inferred from homology"/>
<dbReference type="UniPathway" id="UPA00588">
    <property type="reaction ID" value="UER00646"/>
</dbReference>
<dbReference type="GO" id="GO:0005737">
    <property type="term" value="C:cytoplasm"/>
    <property type="evidence" value="ECO:0007669"/>
    <property type="project" value="UniProtKB-SubCell"/>
</dbReference>
<evidence type="ECO:0000256" key="8">
    <source>
        <dbReference type="ARBA" id="ARBA00022490"/>
    </source>
</evidence>
<evidence type="ECO:0000256" key="4">
    <source>
        <dbReference type="ARBA" id="ARBA00004659"/>
    </source>
</evidence>
<dbReference type="RefSeq" id="WP_123401570.1">
    <property type="nucleotide sequence ID" value="NZ_RJVI01000002.1"/>
</dbReference>
<sequence>MDGGDPAELARRCRALIRDIPDFPKPGIVFRDITPLLGSGPVFGEVVDALAAICRRAGWRPDAVVCPEARGFLFGAPLAYRLGVGLVPVRKPDKLPHETRRIEYQLEYGSDAVEIHADALTPGRSVVLVDDLIATGGTLGACATLLTEHGVEVLGALCLVELDGLGGRGRLAPVPLHSIVHYPS</sequence>
<gene>
    <name evidence="12" type="primary">apt</name>
    <name evidence="14" type="ORF">EDC57_1864</name>
</gene>
<keyword evidence="15" id="KW-1185">Reference proteome</keyword>
<reference evidence="14 15" key="1">
    <citation type="submission" date="2018-11" db="EMBL/GenBank/DDBJ databases">
        <title>Genomic Encyclopedia of Type Strains, Phase IV (KMG-IV): sequencing the most valuable type-strain genomes for metagenomic binning, comparative biology and taxonomic classification.</title>
        <authorList>
            <person name="Goeker M."/>
        </authorList>
    </citation>
    <scope>NUCLEOTIDE SEQUENCE [LARGE SCALE GENOMIC DNA]</scope>
    <source>
        <strain evidence="14 15">DSM 100275</strain>
    </source>
</reference>
<comment type="subunit">
    <text evidence="6 12">Homodimer.</text>
</comment>